<keyword evidence="2" id="KW-0408">Iron</keyword>
<dbReference type="InterPro" id="IPR007525">
    <property type="entry name" value="FrhB_FdhB_C"/>
</dbReference>
<evidence type="ECO:0000256" key="3">
    <source>
        <dbReference type="ARBA" id="ARBA00023014"/>
    </source>
</evidence>
<evidence type="ECO:0000313" key="5">
    <source>
        <dbReference type="EMBL" id="RGR42588.1"/>
    </source>
</evidence>
<feature type="domain" description="4Fe-4S ferredoxin-type" evidence="4">
    <location>
        <begin position="1"/>
        <end position="30"/>
    </location>
</feature>
<dbReference type="Pfam" id="PF04432">
    <property type="entry name" value="FrhB_FdhB_C"/>
    <property type="match status" value="1"/>
</dbReference>
<proteinExistence type="predicted"/>
<keyword evidence="3" id="KW-0411">Iron-sulfur</keyword>
<organism evidence="5 6">
    <name type="scientific">Phocaeicola vulgatus</name>
    <name type="common">Bacteroides vulgatus</name>
    <dbReference type="NCBI Taxonomy" id="821"/>
    <lineage>
        <taxon>Bacteria</taxon>
        <taxon>Pseudomonadati</taxon>
        <taxon>Bacteroidota</taxon>
        <taxon>Bacteroidia</taxon>
        <taxon>Bacteroidales</taxon>
        <taxon>Bacteroidaceae</taxon>
        <taxon>Phocaeicola</taxon>
    </lineage>
</organism>
<dbReference type="PROSITE" id="PS00198">
    <property type="entry name" value="4FE4S_FER_1"/>
    <property type="match status" value="1"/>
</dbReference>
<comment type="caution">
    <text evidence="5">The sequence shown here is derived from an EMBL/GenBank/DDBJ whole genome shotgun (WGS) entry which is preliminary data.</text>
</comment>
<reference evidence="5 6" key="1">
    <citation type="submission" date="2018-08" db="EMBL/GenBank/DDBJ databases">
        <title>A genome reference for cultivated species of the human gut microbiota.</title>
        <authorList>
            <person name="Zou Y."/>
            <person name="Xue W."/>
            <person name="Luo G."/>
        </authorList>
    </citation>
    <scope>NUCLEOTIDE SEQUENCE [LARGE SCALE GENOMIC DNA]</scope>
    <source>
        <strain evidence="5 6">AF25-30LB</strain>
    </source>
</reference>
<dbReference type="GO" id="GO:0046872">
    <property type="term" value="F:metal ion binding"/>
    <property type="evidence" value="ECO:0007669"/>
    <property type="project" value="UniProtKB-KW"/>
</dbReference>
<dbReference type="PANTHER" id="PTHR43193">
    <property type="match status" value="1"/>
</dbReference>
<dbReference type="SUPFAM" id="SSF54862">
    <property type="entry name" value="4Fe-4S ferredoxins"/>
    <property type="match status" value="1"/>
</dbReference>
<dbReference type="InterPro" id="IPR017896">
    <property type="entry name" value="4Fe4S_Fe-S-bd"/>
</dbReference>
<dbReference type="PANTHER" id="PTHR43193:SF2">
    <property type="entry name" value="POLYFERREDOXIN PROTEIN FWDF"/>
    <property type="match status" value="1"/>
</dbReference>
<evidence type="ECO:0000259" key="4">
    <source>
        <dbReference type="PROSITE" id="PS51379"/>
    </source>
</evidence>
<dbReference type="RefSeq" id="WP_117875581.1">
    <property type="nucleotide sequence ID" value="NZ_JAQCYB010000009.1"/>
</dbReference>
<feature type="domain" description="4Fe-4S ferredoxin-type" evidence="4">
    <location>
        <begin position="35"/>
        <end position="64"/>
    </location>
</feature>
<gene>
    <name evidence="5" type="ORF">DWY53_04595</name>
</gene>
<dbReference type="EMBL" id="QRUD01000009">
    <property type="protein sequence ID" value="RGR42588.1"/>
    <property type="molecule type" value="Genomic_DNA"/>
</dbReference>
<protein>
    <submittedName>
        <fullName evidence="5">(4Fe-4S)-binding protein</fullName>
    </submittedName>
</protein>
<dbReference type="PROSITE" id="PS51379">
    <property type="entry name" value="4FE4S_FER_2"/>
    <property type="match status" value="2"/>
</dbReference>
<evidence type="ECO:0000256" key="1">
    <source>
        <dbReference type="ARBA" id="ARBA00022723"/>
    </source>
</evidence>
<dbReference type="AlphaFoldDB" id="A0A395UTA6"/>
<dbReference type="InterPro" id="IPR017900">
    <property type="entry name" value="4Fe4S_Fe_S_CS"/>
</dbReference>
<keyword evidence="1" id="KW-0479">Metal-binding</keyword>
<dbReference type="Proteomes" id="UP000266497">
    <property type="component" value="Unassembled WGS sequence"/>
</dbReference>
<name>A0A395UTA6_PHOVU</name>
<evidence type="ECO:0000256" key="2">
    <source>
        <dbReference type="ARBA" id="ARBA00023004"/>
    </source>
</evidence>
<dbReference type="GO" id="GO:0051536">
    <property type="term" value="F:iron-sulfur cluster binding"/>
    <property type="evidence" value="ECO:0007669"/>
    <property type="project" value="UniProtKB-KW"/>
</dbReference>
<accession>A0A395UTA6</accession>
<evidence type="ECO:0000313" key="6">
    <source>
        <dbReference type="Proteomes" id="UP000266497"/>
    </source>
</evidence>
<sequence>MIDLSNKADCCGCRACEQICPRQCVHMRFDDCGFLYPKIDASVCIDCDLCNRVCPNLNYKTDESATRKVYAMSHRDMNIVMQSSSGGAWYGIYRWGIENGYKVYGVVFDNYFNVVYRGVTTIEECTDFRRSKYVQCNPKAIYHQIKEELQAGDKILFSGTPCFIRALKNYLRKEYSRLVTVDLICHGVPSPGVWNKYLSFIENHYRCKIAGINMRDKKYGWGHRSLTSLNFLNGRRVCDTPASNTYMLAFGKEIYYRPSCYECKFASTDRPGDITIADFWDIEKFTNRFSGIQGVSCVIVNTNRGDDIINQIKDAYIFEERKLEECLHPNLKHPTRKPPLTEQFWMDWIKMDGNFKLIARKYLGYSRLDIIKYIIRKYCNLNKK</sequence>
<dbReference type="InterPro" id="IPR052977">
    <property type="entry name" value="Polyferredoxin-like_ET"/>
</dbReference>
<dbReference type="Gene3D" id="3.30.70.20">
    <property type="match status" value="1"/>
</dbReference>